<keyword evidence="1" id="KW-0812">Transmembrane</keyword>
<keyword evidence="1" id="KW-1133">Transmembrane helix</keyword>
<sequence>MPASSSSFSSSDDDFWLPVTTEEVSDDFCAYNETETLATGCKRPRNCEQCLRVKGCMVDPEGKCVSMAHYDEDLDFRGARRFLNRTTGLTSSFNSTRFSARNNMTQYYDFPALTVNYCDSNDRFCAICRSRYFPNMTHDSRFCAGEDGCICISMCDGEAADAAIAAATVCETADEGDPSRPPAHAQYALVIGASIAIVICCSIYFWFYRRSKALEAADEAQIAHELSNLTKDDEEKASSHASVISTEGLRFPLESTASRD</sequence>
<keyword evidence="3" id="KW-1185">Reference proteome</keyword>
<protein>
    <submittedName>
        <fullName evidence="2">Uncharacterized protein</fullName>
    </submittedName>
</protein>
<gene>
    <name evidence="2" type="ORF">Poli38472_012689</name>
</gene>
<feature type="transmembrane region" description="Helical" evidence="1">
    <location>
        <begin position="187"/>
        <end position="207"/>
    </location>
</feature>
<evidence type="ECO:0000313" key="3">
    <source>
        <dbReference type="Proteomes" id="UP000794436"/>
    </source>
</evidence>
<dbReference type="AlphaFoldDB" id="A0A8K1FK88"/>
<evidence type="ECO:0000256" key="1">
    <source>
        <dbReference type="SAM" id="Phobius"/>
    </source>
</evidence>
<dbReference type="Proteomes" id="UP000794436">
    <property type="component" value="Unassembled WGS sequence"/>
</dbReference>
<organism evidence="2 3">
    <name type="scientific">Pythium oligandrum</name>
    <name type="common">Mycoparasitic fungus</name>
    <dbReference type="NCBI Taxonomy" id="41045"/>
    <lineage>
        <taxon>Eukaryota</taxon>
        <taxon>Sar</taxon>
        <taxon>Stramenopiles</taxon>
        <taxon>Oomycota</taxon>
        <taxon>Peronosporomycetes</taxon>
        <taxon>Pythiales</taxon>
        <taxon>Pythiaceae</taxon>
        <taxon>Pythium</taxon>
    </lineage>
</organism>
<comment type="caution">
    <text evidence="2">The sequence shown here is derived from an EMBL/GenBank/DDBJ whole genome shotgun (WGS) entry which is preliminary data.</text>
</comment>
<evidence type="ECO:0000313" key="2">
    <source>
        <dbReference type="EMBL" id="TMW61498.1"/>
    </source>
</evidence>
<accession>A0A8K1FK88</accession>
<proteinExistence type="predicted"/>
<reference evidence="2" key="1">
    <citation type="submission" date="2019-03" db="EMBL/GenBank/DDBJ databases">
        <title>Long read genome sequence of the mycoparasitic Pythium oligandrum ATCC 38472 isolated from sugarbeet rhizosphere.</title>
        <authorList>
            <person name="Gaulin E."/>
        </authorList>
    </citation>
    <scope>NUCLEOTIDE SEQUENCE</scope>
    <source>
        <strain evidence="2">ATCC 38472_TT</strain>
    </source>
</reference>
<dbReference type="OrthoDB" id="102252at2759"/>
<keyword evidence="1" id="KW-0472">Membrane</keyword>
<dbReference type="EMBL" id="SPLM01000076">
    <property type="protein sequence ID" value="TMW61498.1"/>
    <property type="molecule type" value="Genomic_DNA"/>
</dbReference>
<name>A0A8K1FK88_PYTOL</name>